<dbReference type="EMBL" id="LR798294">
    <property type="protein sequence ID" value="CAB5221989.1"/>
    <property type="molecule type" value="Genomic_DNA"/>
</dbReference>
<dbReference type="Pfam" id="PF13759">
    <property type="entry name" value="2OG-FeII_Oxy_5"/>
    <property type="match status" value="1"/>
</dbReference>
<evidence type="ECO:0000313" key="1">
    <source>
        <dbReference type="EMBL" id="CAB5221989.1"/>
    </source>
</evidence>
<protein>
    <submittedName>
        <fullName evidence="1">Uncharacterized protein</fullName>
    </submittedName>
</protein>
<sequence>MYVVVPLFSTPLYCSSIGVIEEKLLSKLPYHNYRAIVSSDLCHISHDEDILEEYPELKEHILYHFNTYADKVLNIDLSKIGFKIADAWIVKTYPGGNSPFAHNHTNSLFTGVIYLDAKDKGDITFIKQSGSNDMDTISFDIPYKDDSSIYSAKVWTYTPTDGDIIIFPSGTFHNIKFNESKQSRYSLAFNIVPTGTISSRSGIRLTYD</sequence>
<gene>
    <name evidence="1" type="ORF">UFOVP242_203</name>
</gene>
<reference evidence="1" key="1">
    <citation type="submission" date="2020-05" db="EMBL/GenBank/DDBJ databases">
        <authorList>
            <person name="Chiriac C."/>
            <person name="Salcher M."/>
            <person name="Ghai R."/>
            <person name="Kavagutti S V."/>
        </authorList>
    </citation>
    <scope>NUCLEOTIDE SEQUENCE</scope>
</reference>
<organism evidence="1">
    <name type="scientific">uncultured Caudovirales phage</name>
    <dbReference type="NCBI Taxonomy" id="2100421"/>
    <lineage>
        <taxon>Viruses</taxon>
        <taxon>Duplodnaviria</taxon>
        <taxon>Heunggongvirae</taxon>
        <taxon>Uroviricota</taxon>
        <taxon>Caudoviricetes</taxon>
        <taxon>Peduoviridae</taxon>
        <taxon>Maltschvirus</taxon>
        <taxon>Maltschvirus maltsch</taxon>
    </lineage>
</organism>
<proteinExistence type="predicted"/>
<accession>A0A6J7WV61</accession>
<dbReference type="Gene3D" id="2.60.120.620">
    <property type="entry name" value="q2cbj1_9rhob like domain"/>
    <property type="match status" value="1"/>
</dbReference>
<name>A0A6J7WV61_9CAUD</name>
<dbReference type="InterPro" id="IPR012668">
    <property type="entry name" value="CHP02466"/>
</dbReference>